<evidence type="ECO:0000313" key="2">
    <source>
        <dbReference type="Proteomes" id="UP000824120"/>
    </source>
</evidence>
<dbReference type="AlphaFoldDB" id="A0A9J5YY90"/>
<organism evidence="1 2">
    <name type="scientific">Solanum commersonii</name>
    <name type="common">Commerson's wild potato</name>
    <name type="synonym">Commerson's nightshade</name>
    <dbReference type="NCBI Taxonomy" id="4109"/>
    <lineage>
        <taxon>Eukaryota</taxon>
        <taxon>Viridiplantae</taxon>
        <taxon>Streptophyta</taxon>
        <taxon>Embryophyta</taxon>
        <taxon>Tracheophyta</taxon>
        <taxon>Spermatophyta</taxon>
        <taxon>Magnoliopsida</taxon>
        <taxon>eudicotyledons</taxon>
        <taxon>Gunneridae</taxon>
        <taxon>Pentapetalae</taxon>
        <taxon>asterids</taxon>
        <taxon>lamiids</taxon>
        <taxon>Solanales</taxon>
        <taxon>Solanaceae</taxon>
        <taxon>Solanoideae</taxon>
        <taxon>Solaneae</taxon>
        <taxon>Solanum</taxon>
    </lineage>
</organism>
<proteinExistence type="predicted"/>
<name>A0A9J5YY90_SOLCO</name>
<evidence type="ECO:0000313" key="1">
    <source>
        <dbReference type="EMBL" id="KAG5604052.1"/>
    </source>
</evidence>
<accession>A0A9J5YY90</accession>
<protein>
    <submittedName>
        <fullName evidence="1">Uncharacterized protein</fullName>
    </submittedName>
</protein>
<keyword evidence="2" id="KW-1185">Reference proteome</keyword>
<dbReference type="Proteomes" id="UP000824120">
    <property type="component" value="Chromosome 5"/>
</dbReference>
<sequence length="72" mass="7848">MHKLSRKDTTVSAIADTCSKDCEGRAAKFFDSSRNIKSFCTVFTPEQDQTKKTHPSQTGLARLVVVVGDGCP</sequence>
<reference evidence="1 2" key="1">
    <citation type="submission" date="2020-09" db="EMBL/GenBank/DDBJ databases">
        <title>De no assembly of potato wild relative species, Solanum commersonii.</title>
        <authorList>
            <person name="Cho K."/>
        </authorList>
    </citation>
    <scope>NUCLEOTIDE SEQUENCE [LARGE SCALE GENOMIC DNA]</scope>
    <source>
        <strain evidence="1">LZ3.2</strain>
        <tissue evidence="1">Leaf</tissue>
    </source>
</reference>
<gene>
    <name evidence="1" type="ORF">H5410_025544</name>
</gene>
<dbReference type="EMBL" id="JACXVP010000005">
    <property type="protein sequence ID" value="KAG5604052.1"/>
    <property type="molecule type" value="Genomic_DNA"/>
</dbReference>
<comment type="caution">
    <text evidence="1">The sequence shown here is derived from an EMBL/GenBank/DDBJ whole genome shotgun (WGS) entry which is preliminary data.</text>
</comment>